<dbReference type="GO" id="GO:0110154">
    <property type="term" value="P:RNA decapping"/>
    <property type="evidence" value="ECO:0007669"/>
    <property type="project" value="TreeGrafter"/>
</dbReference>
<dbReference type="RefSeq" id="WP_183975181.1">
    <property type="nucleotide sequence ID" value="NZ_JACIBY010000006.1"/>
</dbReference>
<evidence type="ECO:0000259" key="1">
    <source>
        <dbReference type="Pfam" id="PF00149"/>
    </source>
</evidence>
<sequence length="242" mass="27849">MKRTLVIGDIHGGLRALQQVMQRATVTTEDTLVFLGDYVDGWSESAQVIDFLIKLSAKQPCIFIKGNHDLWCEGWLEMGLAPHHWLLHGGSSTAKSYQRYNIEAKLAHLAFFSQMKYYYIDSQNRLFVHGGFTSVYGPEQEEDETVCCWDRTLWETAVSMDKNLSSTLYPKRFKRFKEIFIGHTPTLNYHTDLPMHRANIWNIDTGAAFHGKLTLMDATTKEYWQSDIVQTLYPGEEGRGKK</sequence>
<dbReference type="InterPro" id="IPR006186">
    <property type="entry name" value="Ser/Thr-sp_prot-phosphatase"/>
</dbReference>
<feature type="domain" description="Calcineurin-like phosphoesterase" evidence="1">
    <location>
        <begin position="3"/>
        <end position="187"/>
    </location>
</feature>
<dbReference type="AlphaFoldDB" id="A0A7W5ZL42"/>
<dbReference type="PANTHER" id="PTHR42850">
    <property type="entry name" value="METALLOPHOSPHOESTERASE"/>
    <property type="match status" value="1"/>
</dbReference>
<gene>
    <name evidence="2" type="ORF">FHS57_003156</name>
</gene>
<dbReference type="InterPro" id="IPR029052">
    <property type="entry name" value="Metallo-depent_PP-like"/>
</dbReference>
<evidence type="ECO:0000313" key="2">
    <source>
        <dbReference type="EMBL" id="MBB3839150.1"/>
    </source>
</evidence>
<dbReference type="SUPFAM" id="SSF56300">
    <property type="entry name" value="Metallo-dependent phosphatases"/>
    <property type="match status" value="1"/>
</dbReference>
<accession>A0A7W5ZL42</accession>
<keyword evidence="3" id="KW-1185">Reference proteome</keyword>
<dbReference type="InterPro" id="IPR004843">
    <property type="entry name" value="Calcineurin-like_PHP"/>
</dbReference>
<dbReference type="GO" id="GO:0005737">
    <property type="term" value="C:cytoplasm"/>
    <property type="evidence" value="ECO:0007669"/>
    <property type="project" value="TreeGrafter"/>
</dbReference>
<evidence type="ECO:0000313" key="3">
    <source>
        <dbReference type="Proteomes" id="UP000541352"/>
    </source>
</evidence>
<dbReference type="EMBL" id="JACIBY010000006">
    <property type="protein sequence ID" value="MBB3839150.1"/>
    <property type="molecule type" value="Genomic_DNA"/>
</dbReference>
<dbReference type="PANTHER" id="PTHR42850:SF4">
    <property type="entry name" value="ZINC-DEPENDENT ENDOPOLYPHOSPHATASE"/>
    <property type="match status" value="1"/>
</dbReference>
<name>A0A7W5ZL42_9BACT</name>
<dbReference type="InterPro" id="IPR050126">
    <property type="entry name" value="Ap4A_hydrolase"/>
</dbReference>
<reference evidence="2 3" key="1">
    <citation type="submission" date="2020-08" db="EMBL/GenBank/DDBJ databases">
        <title>Genomic Encyclopedia of Type Strains, Phase IV (KMG-IV): sequencing the most valuable type-strain genomes for metagenomic binning, comparative biology and taxonomic classification.</title>
        <authorList>
            <person name="Goeker M."/>
        </authorList>
    </citation>
    <scope>NUCLEOTIDE SEQUENCE [LARGE SCALE GENOMIC DNA]</scope>
    <source>
        <strain evidence="2 3">DSM 17976</strain>
    </source>
</reference>
<protein>
    <submittedName>
        <fullName evidence="2">Serine/threonine protein phosphatase 1</fullName>
        <ecNumber evidence="2">3.1.3.16</ecNumber>
    </submittedName>
</protein>
<dbReference type="PRINTS" id="PR00114">
    <property type="entry name" value="STPHPHTASE"/>
</dbReference>
<keyword evidence="2" id="KW-0378">Hydrolase</keyword>
<dbReference type="Pfam" id="PF00149">
    <property type="entry name" value="Metallophos"/>
    <property type="match status" value="1"/>
</dbReference>
<dbReference type="EC" id="3.1.3.16" evidence="2"/>
<dbReference type="Gene3D" id="3.60.21.10">
    <property type="match status" value="1"/>
</dbReference>
<dbReference type="CDD" id="cd00144">
    <property type="entry name" value="MPP_PPP_family"/>
    <property type="match status" value="1"/>
</dbReference>
<dbReference type="Proteomes" id="UP000541352">
    <property type="component" value="Unassembled WGS sequence"/>
</dbReference>
<proteinExistence type="predicted"/>
<organism evidence="2 3">
    <name type="scientific">Runella defluvii</name>
    <dbReference type="NCBI Taxonomy" id="370973"/>
    <lineage>
        <taxon>Bacteria</taxon>
        <taxon>Pseudomonadati</taxon>
        <taxon>Bacteroidota</taxon>
        <taxon>Cytophagia</taxon>
        <taxon>Cytophagales</taxon>
        <taxon>Spirosomataceae</taxon>
        <taxon>Runella</taxon>
    </lineage>
</organism>
<dbReference type="GO" id="GO:0004722">
    <property type="term" value="F:protein serine/threonine phosphatase activity"/>
    <property type="evidence" value="ECO:0007669"/>
    <property type="project" value="UniProtKB-EC"/>
</dbReference>
<dbReference type="GO" id="GO:0008803">
    <property type="term" value="F:bis(5'-nucleosyl)-tetraphosphatase (symmetrical) activity"/>
    <property type="evidence" value="ECO:0007669"/>
    <property type="project" value="TreeGrafter"/>
</dbReference>
<comment type="caution">
    <text evidence="2">The sequence shown here is derived from an EMBL/GenBank/DDBJ whole genome shotgun (WGS) entry which is preliminary data.</text>
</comment>